<name>A0A0F8YUG4_9ZZZZ</name>
<dbReference type="AlphaFoldDB" id="A0A0F8YUG4"/>
<dbReference type="EMBL" id="LAZR01051458">
    <property type="protein sequence ID" value="KKK85118.1"/>
    <property type="molecule type" value="Genomic_DNA"/>
</dbReference>
<sequence length="190" mass="20615">LDKLWLGLNPWSLAAVTDDDDWVVTGLWVPCWFPPVPQDTKASFTFSAVSFDDDSMLVMVIDMSPTATLALQLQMNSNTTANYFFGGYRILGGVQTLVSTPTQTSIELTNSAISTINANVFGIINFGVGKASTAPRPLVTYKFLAGTTSVQDMVGSLVASDNEINEIIVKTSTSTWRIGTRMTLYKVARA</sequence>
<gene>
    <name evidence="1" type="ORF">LCGC14_2776500</name>
</gene>
<comment type="caution">
    <text evidence="1">The sequence shown here is derived from an EMBL/GenBank/DDBJ whole genome shotgun (WGS) entry which is preliminary data.</text>
</comment>
<organism evidence="1">
    <name type="scientific">marine sediment metagenome</name>
    <dbReference type="NCBI Taxonomy" id="412755"/>
    <lineage>
        <taxon>unclassified sequences</taxon>
        <taxon>metagenomes</taxon>
        <taxon>ecological metagenomes</taxon>
    </lineage>
</organism>
<accession>A0A0F8YUG4</accession>
<reference evidence="1" key="1">
    <citation type="journal article" date="2015" name="Nature">
        <title>Complex archaea that bridge the gap between prokaryotes and eukaryotes.</title>
        <authorList>
            <person name="Spang A."/>
            <person name="Saw J.H."/>
            <person name="Jorgensen S.L."/>
            <person name="Zaremba-Niedzwiedzka K."/>
            <person name="Martijn J."/>
            <person name="Lind A.E."/>
            <person name="van Eijk R."/>
            <person name="Schleper C."/>
            <person name="Guy L."/>
            <person name="Ettema T.J."/>
        </authorList>
    </citation>
    <scope>NUCLEOTIDE SEQUENCE</scope>
</reference>
<feature type="non-terminal residue" evidence="1">
    <location>
        <position position="1"/>
    </location>
</feature>
<evidence type="ECO:0000313" key="1">
    <source>
        <dbReference type="EMBL" id="KKK85118.1"/>
    </source>
</evidence>
<proteinExistence type="predicted"/>
<protein>
    <submittedName>
        <fullName evidence="1">Uncharacterized protein</fullName>
    </submittedName>
</protein>